<keyword evidence="3" id="KW-1185">Reference proteome</keyword>
<reference evidence="2 3" key="1">
    <citation type="submission" date="2020-04" db="EMBL/GenBank/DDBJ databases">
        <title>Gordonia sp. nov. TBRC 11910.</title>
        <authorList>
            <person name="Suriyachadkun C."/>
        </authorList>
    </citation>
    <scope>NUCLEOTIDE SEQUENCE [LARGE SCALE GENOMIC DNA]</scope>
    <source>
        <strain evidence="2 3">TBRC 11910</strain>
    </source>
</reference>
<feature type="region of interest" description="Disordered" evidence="1">
    <location>
        <begin position="86"/>
        <end position="109"/>
    </location>
</feature>
<evidence type="ECO:0008006" key="4">
    <source>
        <dbReference type="Google" id="ProtNLM"/>
    </source>
</evidence>
<evidence type="ECO:0000313" key="3">
    <source>
        <dbReference type="Proteomes" id="UP000550729"/>
    </source>
</evidence>
<dbReference type="Proteomes" id="UP000550729">
    <property type="component" value="Unassembled WGS sequence"/>
</dbReference>
<dbReference type="AlphaFoldDB" id="A0A848KZ07"/>
<dbReference type="InterPro" id="IPR015286">
    <property type="entry name" value="Porin_fam_mycobact-type"/>
</dbReference>
<dbReference type="InterPro" id="IPR006311">
    <property type="entry name" value="TAT_signal"/>
</dbReference>
<comment type="caution">
    <text evidence="2">The sequence shown here is derived from an EMBL/GenBank/DDBJ whole genome shotgun (WGS) entry which is preliminary data.</text>
</comment>
<gene>
    <name evidence="2" type="ORF">HH308_22370</name>
</gene>
<organism evidence="2 3">
    <name type="scientific">Gordonia asplenii</name>
    <dbReference type="NCBI Taxonomy" id="2725283"/>
    <lineage>
        <taxon>Bacteria</taxon>
        <taxon>Bacillati</taxon>
        <taxon>Actinomycetota</taxon>
        <taxon>Actinomycetes</taxon>
        <taxon>Mycobacteriales</taxon>
        <taxon>Gordoniaceae</taxon>
        <taxon>Gordonia</taxon>
    </lineage>
</organism>
<sequence>MSTIKSSARRGAFAGVLAGAAAVGIAVTGVAPAHADAFVRLPNGSQGGDGISISRTGESATISPSLAANGLGRTAWVSGNVTVKAPNLKPSKAGPNNGPVGEAGLPGTNGTSNDGAAATISVGYIVGCQVQIGTLSAGFTGSLNAISGAPTGTATLSIPIQPGQVVFAQLDYKDVEKKGTYYFNWRNTQLQIQNCAGYAQARSFVTVETSGEDHQKINLYGQPFSIG</sequence>
<dbReference type="Pfam" id="PF09203">
    <property type="entry name" value="MspA"/>
    <property type="match status" value="1"/>
</dbReference>
<evidence type="ECO:0000256" key="1">
    <source>
        <dbReference type="SAM" id="MobiDB-lite"/>
    </source>
</evidence>
<evidence type="ECO:0000313" key="2">
    <source>
        <dbReference type="EMBL" id="NMO03964.1"/>
    </source>
</evidence>
<dbReference type="PROSITE" id="PS51318">
    <property type="entry name" value="TAT"/>
    <property type="match status" value="1"/>
</dbReference>
<dbReference type="Gene3D" id="2.60.40.1650">
    <property type="entry name" value="Porin MspA (Ig-like beta-sandwich domain)"/>
    <property type="match status" value="1"/>
</dbReference>
<proteinExistence type="predicted"/>
<protein>
    <recommendedName>
        <fullName evidence="4">MspA protein</fullName>
    </recommendedName>
</protein>
<dbReference type="EMBL" id="JABBNB010000029">
    <property type="protein sequence ID" value="NMO03964.1"/>
    <property type="molecule type" value="Genomic_DNA"/>
</dbReference>
<accession>A0A848KZ07</accession>
<name>A0A848KZ07_9ACTN</name>
<dbReference type="RefSeq" id="WP_170196468.1">
    <property type="nucleotide sequence ID" value="NZ_JABBNB010000029.1"/>
</dbReference>